<protein>
    <submittedName>
        <fullName evidence="3">Uncharacterized protein</fullName>
    </submittedName>
</protein>
<feature type="region of interest" description="Disordered" evidence="1">
    <location>
        <begin position="58"/>
        <end position="88"/>
    </location>
</feature>
<proteinExistence type="predicted"/>
<dbReference type="RefSeq" id="WP_303687777.1">
    <property type="nucleotide sequence ID" value="NZ_MAAX01000189.1"/>
</dbReference>
<gene>
    <name evidence="3" type="ORF">A9Q93_12460</name>
</gene>
<comment type="caution">
    <text evidence="3">The sequence shown here is derived from an EMBL/GenBank/DDBJ whole genome shotgun (WGS) entry which is preliminary data.</text>
</comment>
<sequence length="160" mass="17852">MKRENIVKIVCITGGLLGVGIITHQLLKSKREDAEEQKQAVAAVLKKEILKPKQTGFKPTMQVVKTKPPAPEKKSNAPKPKTLPKKPVADAFPLQLGSKGKNVERLQVYLLRNYGWAGIVTGVYDEKVQERVVKYLKVETVTESLFNALEMNESIKNQSN</sequence>
<keyword evidence="2" id="KW-0472">Membrane</keyword>
<evidence type="ECO:0000313" key="4">
    <source>
        <dbReference type="Proteomes" id="UP000196102"/>
    </source>
</evidence>
<name>A0A1Z8AKF4_9FLAO</name>
<reference evidence="4" key="1">
    <citation type="journal article" date="2017" name="Proc. Natl. Acad. Sci. U.S.A.">
        <title>Simulation of Deepwater Horizon oil plume reveals substrate specialization within a complex community of hydrocarbon-degraders.</title>
        <authorList>
            <person name="Hu P."/>
            <person name="Dubinsky E.A."/>
            <person name="Probst A.J."/>
            <person name="Wang J."/>
            <person name="Sieber C.M.K."/>
            <person name="Tom L.M."/>
            <person name="Gardinali P."/>
            <person name="Banfield J.F."/>
            <person name="Atlas R.M."/>
            <person name="Andersen G.L."/>
        </authorList>
    </citation>
    <scope>NUCLEOTIDE SEQUENCE [LARGE SCALE GENOMIC DNA]</scope>
</reference>
<keyword evidence="2" id="KW-1133">Transmembrane helix</keyword>
<dbReference type="AlphaFoldDB" id="A0A1Z8AKF4"/>
<evidence type="ECO:0000256" key="1">
    <source>
        <dbReference type="SAM" id="MobiDB-lite"/>
    </source>
</evidence>
<feature type="transmembrane region" description="Helical" evidence="2">
    <location>
        <begin position="6"/>
        <end position="27"/>
    </location>
</feature>
<accession>A0A1Z8AKF4</accession>
<evidence type="ECO:0000313" key="3">
    <source>
        <dbReference type="EMBL" id="OUS10799.1"/>
    </source>
</evidence>
<organism evidence="3 4">
    <name type="scientific">Nonlabens dokdonensis</name>
    <dbReference type="NCBI Taxonomy" id="328515"/>
    <lineage>
        <taxon>Bacteria</taxon>
        <taxon>Pseudomonadati</taxon>
        <taxon>Bacteroidota</taxon>
        <taxon>Flavobacteriia</taxon>
        <taxon>Flavobacteriales</taxon>
        <taxon>Flavobacteriaceae</taxon>
        <taxon>Nonlabens</taxon>
    </lineage>
</organism>
<dbReference type="Proteomes" id="UP000196102">
    <property type="component" value="Unassembled WGS sequence"/>
</dbReference>
<keyword evidence="2" id="KW-0812">Transmembrane</keyword>
<dbReference type="EMBL" id="MAAX01000189">
    <property type="protein sequence ID" value="OUS10799.1"/>
    <property type="molecule type" value="Genomic_DNA"/>
</dbReference>
<evidence type="ECO:0000256" key="2">
    <source>
        <dbReference type="SAM" id="Phobius"/>
    </source>
</evidence>